<dbReference type="OrthoDB" id="7182898at2"/>
<protein>
    <submittedName>
        <fullName evidence="3">Anti-FecI sigma factor, FecR</fullName>
    </submittedName>
</protein>
<dbReference type="InterPro" id="IPR012373">
    <property type="entry name" value="Ferrdict_sens_TM"/>
</dbReference>
<dbReference type="Gene3D" id="2.60.120.1440">
    <property type="match status" value="1"/>
</dbReference>
<dbReference type="GO" id="GO:0016989">
    <property type="term" value="F:sigma factor antagonist activity"/>
    <property type="evidence" value="ECO:0007669"/>
    <property type="project" value="TreeGrafter"/>
</dbReference>
<name>B0SWZ5_CAUSK</name>
<dbReference type="InterPro" id="IPR006860">
    <property type="entry name" value="FecR"/>
</dbReference>
<keyword evidence="1" id="KW-0812">Transmembrane</keyword>
<dbReference type="eggNOG" id="COG3712">
    <property type="taxonomic scope" value="Bacteria"/>
</dbReference>
<keyword evidence="1" id="KW-1133">Transmembrane helix</keyword>
<organism evidence="3">
    <name type="scientific">Caulobacter sp. (strain K31)</name>
    <dbReference type="NCBI Taxonomy" id="366602"/>
    <lineage>
        <taxon>Bacteria</taxon>
        <taxon>Pseudomonadati</taxon>
        <taxon>Pseudomonadota</taxon>
        <taxon>Alphaproteobacteria</taxon>
        <taxon>Caulobacterales</taxon>
        <taxon>Caulobacteraceae</taxon>
        <taxon>Caulobacter</taxon>
    </lineage>
</organism>
<evidence type="ECO:0000313" key="3">
    <source>
        <dbReference type="EMBL" id="ABZ73203.1"/>
    </source>
</evidence>
<sequence>MARPGDQDRDALIAEASLWLARLDAGRASEQDLDAWRDADPRRAAAFAEVASAWTRLDALREAEDRPLPKPSRRAWLAGGGAALAASVVGGAWLGRDILLRDRVVTGVGERRTLALPDGSSVELNTDTEVFWRFDRTRRRLWLSRGEAALMIVHDRLRPFELFTSQGLARLAAGQFNARLRPAGLDLIVLAGEAVVETATGAAQAQVSRPADARQALEVTAQRIAVVATPEAEVQSVQAWRRGEIVFEGQALSAAVEEYNRYLTRKLVIGDDKAGRLRLGGRFLTGDPDSFLDALRTTFGLRIIDDGSSRILLKSR</sequence>
<dbReference type="EMBL" id="CP000927">
    <property type="protein sequence ID" value="ABZ73203.1"/>
    <property type="molecule type" value="Genomic_DNA"/>
</dbReference>
<dbReference type="HOGENOM" id="CLU_050192_0_1_5"/>
<dbReference type="PANTHER" id="PTHR30273">
    <property type="entry name" value="PERIPLASMIC SIGNAL SENSOR AND SIGMA FACTOR ACTIVATOR FECR-RELATED"/>
    <property type="match status" value="1"/>
</dbReference>
<proteinExistence type="predicted"/>
<dbReference type="Pfam" id="PF04773">
    <property type="entry name" value="FecR"/>
    <property type="match status" value="1"/>
</dbReference>
<dbReference type="KEGG" id="cak:Caul_4078"/>
<dbReference type="PANTHER" id="PTHR30273:SF2">
    <property type="entry name" value="PROTEIN FECR"/>
    <property type="match status" value="1"/>
</dbReference>
<gene>
    <name evidence="3" type="ordered locus">Caul_4078</name>
</gene>
<dbReference type="PIRSF" id="PIRSF018266">
    <property type="entry name" value="FecR"/>
    <property type="match status" value="1"/>
</dbReference>
<evidence type="ECO:0000259" key="2">
    <source>
        <dbReference type="Pfam" id="PF04773"/>
    </source>
</evidence>
<dbReference type="AlphaFoldDB" id="B0SWZ5"/>
<dbReference type="STRING" id="366602.Caul_4078"/>
<feature type="domain" description="FecR protein" evidence="2">
    <location>
        <begin position="102"/>
        <end position="193"/>
    </location>
</feature>
<accession>B0SWZ5</accession>
<evidence type="ECO:0000256" key="1">
    <source>
        <dbReference type="SAM" id="Phobius"/>
    </source>
</evidence>
<feature type="transmembrane region" description="Helical" evidence="1">
    <location>
        <begin position="75"/>
        <end position="94"/>
    </location>
</feature>
<keyword evidence="1" id="KW-0472">Membrane</keyword>
<reference evidence="3" key="1">
    <citation type="submission" date="2008-01" db="EMBL/GenBank/DDBJ databases">
        <title>Complete sequence of chromosome of Caulobacter sp. K31.</title>
        <authorList>
            <consortium name="US DOE Joint Genome Institute"/>
            <person name="Copeland A."/>
            <person name="Lucas S."/>
            <person name="Lapidus A."/>
            <person name="Barry K."/>
            <person name="Glavina del Rio T."/>
            <person name="Dalin E."/>
            <person name="Tice H."/>
            <person name="Pitluck S."/>
            <person name="Bruce D."/>
            <person name="Goodwin L."/>
            <person name="Thompson L.S."/>
            <person name="Brettin T."/>
            <person name="Detter J.C."/>
            <person name="Han C."/>
            <person name="Schmutz J."/>
            <person name="Larimer F."/>
            <person name="Land M."/>
            <person name="Hauser L."/>
            <person name="Kyrpides N."/>
            <person name="Kim E."/>
            <person name="Stephens C."/>
            <person name="Richardson P."/>
        </authorList>
    </citation>
    <scope>NUCLEOTIDE SEQUENCE [LARGE SCALE GENOMIC DNA]</scope>
    <source>
        <strain evidence="3">K31</strain>
    </source>
</reference>